<dbReference type="AlphaFoldDB" id="A0A2P5EDY2"/>
<organism evidence="1 2">
    <name type="scientific">Trema orientale</name>
    <name type="common">Charcoal tree</name>
    <name type="synonym">Celtis orientalis</name>
    <dbReference type="NCBI Taxonomy" id="63057"/>
    <lineage>
        <taxon>Eukaryota</taxon>
        <taxon>Viridiplantae</taxon>
        <taxon>Streptophyta</taxon>
        <taxon>Embryophyta</taxon>
        <taxon>Tracheophyta</taxon>
        <taxon>Spermatophyta</taxon>
        <taxon>Magnoliopsida</taxon>
        <taxon>eudicotyledons</taxon>
        <taxon>Gunneridae</taxon>
        <taxon>Pentapetalae</taxon>
        <taxon>rosids</taxon>
        <taxon>fabids</taxon>
        <taxon>Rosales</taxon>
        <taxon>Cannabaceae</taxon>
        <taxon>Trema</taxon>
    </lineage>
</organism>
<gene>
    <name evidence="1" type="ORF">TorRG33x02_205420</name>
</gene>
<comment type="caution">
    <text evidence="1">The sequence shown here is derived from an EMBL/GenBank/DDBJ whole genome shotgun (WGS) entry which is preliminary data.</text>
</comment>
<sequence length="73" mass="8538">MSFNIFDNDMSFIKLRIGIRDRTNQVQRLVPRITYSQVEVSYVSDLRRSQNSAFAYLIEILTFAEIGARHILV</sequence>
<dbReference type="EMBL" id="JXTC01000174">
    <property type="protein sequence ID" value="PON83736.1"/>
    <property type="molecule type" value="Genomic_DNA"/>
</dbReference>
<evidence type="ECO:0000313" key="2">
    <source>
        <dbReference type="Proteomes" id="UP000237000"/>
    </source>
</evidence>
<dbReference type="Proteomes" id="UP000237000">
    <property type="component" value="Unassembled WGS sequence"/>
</dbReference>
<protein>
    <submittedName>
        <fullName evidence="1">Uncharacterized protein</fullName>
    </submittedName>
</protein>
<reference evidence="2" key="1">
    <citation type="submission" date="2016-06" db="EMBL/GenBank/DDBJ databases">
        <title>Parallel loss of symbiosis genes in relatives of nitrogen-fixing non-legume Parasponia.</title>
        <authorList>
            <person name="Van Velzen R."/>
            <person name="Holmer R."/>
            <person name="Bu F."/>
            <person name="Rutten L."/>
            <person name="Van Zeijl A."/>
            <person name="Liu W."/>
            <person name="Santuari L."/>
            <person name="Cao Q."/>
            <person name="Sharma T."/>
            <person name="Shen D."/>
            <person name="Roswanjaya Y."/>
            <person name="Wardhani T."/>
            <person name="Kalhor M.S."/>
            <person name="Jansen J."/>
            <person name="Van den Hoogen J."/>
            <person name="Gungor B."/>
            <person name="Hartog M."/>
            <person name="Hontelez J."/>
            <person name="Verver J."/>
            <person name="Yang W.-C."/>
            <person name="Schijlen E."/>
            <person name="Repin R."/>
            <person name="Schilthuizen M."/>
            <person name="Schranz E."/>
            <person name="Heidstra R."/>
            <person name="Miyata K."/>
            <person name="Fedorova E."/>
            <person name="Kohlen W."/>
            <person name="Bisseling T."/>
            <person name="Smit S."/>
            <person name="Geurts R."/>
        </authorList>
    </citation>
    <scope>NUCLEOTIDE SEQUENCE [LARGE SCALE GENOMIC DNA]</scope>
    <source>
        <strain evidence="2">cv. RG33-2</strain>
    </source>
</reference>
<dbReference type="InParanoid" id="A0A2P5EDY2"/>
<dbReference type="OrthoDB" id="10290249at2759"/>
<evidence type="ECO:0000313" key="1">
    <source>
        <dbReference type="EMBL" id="PON83736.1"/>
    </source>
</evidence>
<keyword evidence="2" id="KW-1185">Reference proteome</keyword>
<accession>A0A2P5EDY2</accession>
<name>A0A2P5EDY2_TREOI</name>
<proteinExistence type="predicted"/>